<dbReference type="EMBL" id="JAINVV010000004">
    <property type="protein sequence ID" value="MBY8822548.1"/>
    <property type="molecule type" value="Genomic_DNA"/>
</dbReference>
<comment type="caution">
    <text evidence="2">The sequence shown here is derived from an EMBL/GenBank/DDBJ whole genome shotgun (WGS) entry which is preliminary data.</text>
</comment>
<dbReference type="InterPro" id="IPR018551">
    <property type="entry name" value="DUF2007"/>
</dbReference>
<dbReference type="Gene3D" id="3.30.70.790">
    <property type="entry name" value="UreE, C-terminal domain"/>
    <property type="match status" value="1"/>
</dbReference>
<accession>A0ABS7PMK6</accession>
<evidence type="ECO:0000259" key="1">
    <source>
        <dbReference type="Pfam" id="PF09413"/>
    </source>
</evidence>
<evidence type="ECO:0000313" key="2">
    <source>
        <dbReference type="EMBL" id="MBY8822548.1"/>
    </source>
</evidence>
<dbReference type="SUPFAM" id="SSF54913">
    <property type="entry name" value="GlnB-like"/>
    <property type="match status" value="1"/>
</dbReference>
<protein>
    <submittedName>
        <fullName evidence="2">DUF2007 domain-containing protein</fullName>
    </submittedName>
</protein>
<dbReference type="InterPro" id="IPR011322">
    <property type="entry name" value="N-reg_PII-like_a/b"/>
</dbReference>
<feature type="domain" description="DUF2007" evidence="1">
    <location>
        <begin position="7"/>
        <end position="66"/>
    </location>
</feature>
<dbReference type="Pfam" id="PF09413">
    <property type="entry name" value="DUF2007"/>
    <property type="match status" value="1"/>
</dbReference>
<gene>
    <name evidence="2" type="ORF">K7G82_09605</name>
</gene>
<dbReference type="RefSeq" id="WP_222989621.1">
    <property type="nucleotide sequence ID" value="NZ_JAINVV010000004.1"/>
</dbReference>
<proteinExistence type="predicted"/>
<sequence>MTLVPIAEYPDRIAADVARIGLAANGIEAVLFDGGMADLGLGFMTPVRLMVHEDDADRARDLIESA</sequence>
<keyword evidence="3" id="KW-1185">Reference proteome</keyword>
<reference evidence="2 3" key="1">
    <citation type="submission" date="2021-08" db="EMBL/GenBank/DDBJ databases">
        <authorList>
            <person name="Tuo L."/>
        </authorList>
    </citation>
    <scope>NUCLEOTIDE SEQUENCE [LARGE SCALE GENOMIC DNA]</scope>
    <source>
        <strain evidence="2 3">JCM 31229</strain>
    </source>
</reference>
<evidence type="ECO:0000313" key="3">
    <source>
        <dbReference type="Proteomes" id="UP000706039"/>
    </source>
</evidence>
<name>A0ABS7PMK6_9SPHN</name>
<dbReference type="Proteomes" id="UP000706039">
    <property type="component" value="Unassembled WGS sequence"/>
</dbReference>
<organism evidence="2 3">
    <name type="scientific">Sphingomonas colocasiae</name>
    <dbReference type="NCBI Taxonomy" id="1848973"/>
    <lineage>
        <taxon>Bacteria</taxon>
        <taxon>Pseudomonadati</taxon>
        <taxon>Pseudomonadota</taxon>
        <taxon>Alphaproteobacteria</taxon>
        <taxon>Sphingomonadales</taxon>
        <taxon>Sphingomonadaceae</taxon>
        <taxon>Sphingomonas</taxon>
    </lineage>
</organism>